<organism evidence="2 3">
    <name type="scientific">Planoprotostelium fungivorum</name>
    <dbReference type="NCBI Taxonomy" id="1890364"/>
    <lineage>
        <taxon>Eukaryota</taxon>
        <taxon>Amoebozoa</taxon>
        <taxon>Evosea</taxon>
        <taxon>Variosea</taxon>
        <taxon>Cavosteliida</taxon>
        <taxon>Cavosteliaceae</taxon>
        <taxon>Planoprotostelium</taxon>
    </lineage>
</organism>
<comment type="caution">
    <text evidence="2">The sequence shown here is derived from an EMBL/GenBank/DDBJ whole genome shotgun (WGS) entry which is preliminary data.</text>
</comment>
<protein>
    <submittedName>
        <fullName evidence="2">Uncharacterized protein</fullName>
    </submittedName>
</protein>
<keyword evidence="1" id="KW-0812">Transmembrane</keyword>
<accession>A0A2P6MZY6</accession>
<keyword evidence="3" id="KW-1185">Reference proteome</keyword>
<dbReference type="Proteomes" id="UP000241769">
    <property type="component" value="Unassembled WGS sequence"/>
</dbReference>
<dbReference type="EMBL" id="MDYQ01000271">
    <property type="protein sequence ID" value="PRP77268.1"/>
    <property type="molecule type" value="Genomic_DNA"/>
</dbReference>
<dbReference type="InParanoid" id="A0A2P6MZY6"/>
<reference evidence="2 3" key="1">
    <citation type="journal article" date="2018" name="Genome Biol. Evol.">
        <title>Multiple Roots of Fruiting Body Formation in Amoebozoa.</title>
        <authorList>
            <person name="Hillmann F."/>
            <person name="Forbes G."/>
            <person name="Novohradska S."/>
            <person name="Ferling I."/>
            <person name="Riege K."/>
            <person name="Groth M."/>
            <person name="Westermann M."/>
            <person name="Marz M."/>
            <person name="Spaller T."/>
            <person name="Winckler T."/>
            <person name="Schaap P."/>
            <person name="Glockner G."/>
        </authorList>
    </citation>
    <scope>NUCLEOTIDE SEQUENCE [LARGE SCALE GENOMIC DNA]</scope>
    <source>
        <strain evidence="2 3">Jena</strain>
    </source>
</reference>
<dbReference type="AlphaFoldDB" id="A0A2P6MZY6"/>
<evidence type="ECO:0000313" key="3">
    <source>
        <dbReference type="Proteomes" id="UP000241769"/>
    </source>
</evidence>
<feature type="transmembrane region" description="Helical" evidence="1">
    <location>
        <begin position="149"/>
        <end position="167"/>
    </location>
</feature>
<name>A0A2P6MZY6_9EUKA</name>
<evidence type="ECO:0000256" key="1">
    <source>
        <dbReference type="SAM" id="Phobius"/>
    </source>
</evidence>
<feature type="transmembrane region" description="Helical" evidence="1">
    <location>
        <begin position="179"/>
        <end position="202"/>
    </location>
</feature>
<gene>
    <name evidence="2" type="ORF">PROFUN_14480</name>
</gene>
<evidence type="ECO:0000313" key="2">
    <source>
        <dbReference type="EMBL" id="PRP77268.1"/>
    </source>
</evidence>
<keyword evidence="1" id="KW-0472">Membrane</keyword>
<sequence length="227" mass="24833">MTYLSSAQSQVNHHDKVILSFRVVDDPQRATEVEMALPISYNTSLSDLVLCAVCINHLLKDRSHVQIEELFSFGMLAVASGAGVFRFAGVEVIRPLHAFASDYSSIASILLFGISLSRTKSPVTKYFIHAFVAVVALFCPSLPTIFLDQIATVTNLVGVSLILRACYYQYKRNTTAVKTILLGLTSTIIGSLMGSSGSVWIIPRVDLLHYFVAFGMYNMGNGLTTLV</sequence>
<feature type="transmembrane region" description="Helical" evidence="1">
    <location>
        <begin position="126"/>
        <end position="143"/>
    </location>
</feature>
<feature type="transmembrane region" description="Helical" evidence="1">
    <location>
        <begin position="71"/>
        <end position="90"/>
    </location>
</feature>
<proteinExistence type="predicted"/>
<feature type="transmembrane region" description="Helical" evidence="1">
    <location>
        <begin position="96"/>
        <end position="114"/>
    </location>
</feature>
<keyword evidence="1" id="KW-1133">Transmembrane helix</keyword>